<accession>A0ABU1MRR1</accession>
<reference evidence="1 2" key="1">
    <citation type="submission" date="2023-07" db="EMBL/GenBank/DDBJ databases">
        <title>Sorghum-associated microbial communities from plants grown in Nebraska, USA.</title>
        <authorList>
            <person name="Schachtman D."/>
        </authorList>
    </citation>
    <scope>NUCLEOTIDE SEQUENCE [LARGE SCALE GENOMIC DNA]</scope>
    <source>
        <strain evidence="1 2">DS1027</strain>
    </source>
</reference>
<comment type="caution">
    <text evidence="1">The sequence shown here is derived from an EMBL/GenBank/DDBJ whole genome shotgun (WGS) entry which is preliminary data.</text>
</comment>
<sequence>MADLPEVMPDGGDHASYTIAVNAFFLNPA</sequence>
<evidence type="ECO:0000313" key="1">
    <source>
        <dbReference type="EMBL" id="MDR6513023.1"/>
    </source>
</evidence>
<dbReference type="EMBL" id="JAVDRD010000014">
    <property type="protein sequence ID" value="MDR6513023.1"/>
    <property type="molecule type" value="Genomic_DNA"/>
</dbReference>
<proteinExistence type="predicted"/>
<evidence type="ECO:0000313" key="2">
    <source>
        <dbReference type="Proteomes" id="UP001184150"/>
    </source>
</evidence>
<gene>
    <name evidence="1" type="ORF">J2792_003911</name>
</gene>
<dbReference type="Proteomes" id="UP001184150">
    <property type="component" value="Unassembled WGS sequence"/>
</dbReference>
<organism evidence="1 2">
    <name type="scientific">Novosphingobium capsulatum</name>
    <dbReference type="NCBI Taxonomy" id="13688"/>
    <lineage>
        <taxon>Bacteria</taxon>
        <taxon>Pseudomonadati</taxon>
        <taxon>Pseudomonadota</taxon>
        <taxon>Alphaproteobacteria</taxon>
        <taxon>Sphingomonadales</taxon>
        <taxon>Sphingomonadaceae</taxon>
        <taxon>Novosphingobium</taxon>
    </lineage>
</organism>
<protein>
    <submittedName>
        <fullName evidence="1">Uncharacterized protein</fullName>
    </submittedName>
</protein>
<keyword evidence="2" id="KW-1185">Reference proteome</keyword>
<name>A0ABU1MRR1_9SPHN</name>